<dbReference type="GO" id="GO:0090575">
    <property type="term" value="C:RNA polymerase II transcription regulator complex"/>
    <property type="evidence" value="ECO:0007669"/>
    <property type="project" value="TreeGrafter"/>
</dbReference>
<evidence type="ECO:0000256" key="1">
    <source>
        <dbReference type="ARBA" id="ARBA00023015"/>
    </source>
</evidence>
<feature type="compositionally biased region" description="Acidic residues" evidence="6">
    <location>
        <begin position="224"/>
        <end position="241"/>
    </location>
</feature>
<dbReference type="STRING" id="1220926.S2KA54"/>
<keyword evidence="4" id="KW-0804">Transcription</keyword>
<feature type="compositionally biased region" description="Polar residues" evidence="6">
    <location>
        <begin position="1"/>
        <end position="17"/>
    </location>
</feature>
<dbReference type="OrthoDB" id="8964853at2759"/>
<evidence type="ECO:0000256" key="4">
    <source>
        <dbReference type="ARBA" id="ARBA00023163"/>
    </source>
</evidence>
<feature type="domain" description="BHLH" evidence="7">
    <location>
        <begin position="100"/>
        <end position="152"/>
    </location>
</feature>
<evidence type="ECO:0000256" key="5">
    <source>
        <dbReference type="ARBA" id="ARBA00023242"/>
    </source>
</evidence>
<dbReference type="Proteomes" id="UP000014254">
    <property type="component" value="Unassembled WGS sequence"/>
</dbReference>
<dbReference type="OMA" id="IHAQPMV"/>
<dbReference type="Gene3D" id="4.10.280.10">
    <property type="entry name" value="Helix-loop-helix DNA-binding domain"/>
    <property type="match status" value="1"/>
</dbReference>
<dbReference type="InParanoid" id="S2KA54"/>
<dbReference type="SUPFAM" id="SSF47459">
    <property type="entry name" value="HLH, helix-loop-helix DNA-binding domain"/>
    <property type="match status" value="1"/>
</dbReference>
<dbReference type="EMBL" id="KE123901">
    <property type="protein sequence ID" value="EPB92308.1"/>
    <property type="molecule type" value="Genomic_DNA"/>
</dbReference>
<feature type="region of interest" description="Disordered" evidence="6">
    <location>
        <begin position="220"/>
        <end position="242"/>
    </location>
</feature>
<dbReference type="GO" id="GO:0003700">
    <property type="term" value="F:DNA-binding transcription factor activity"/>
    <property type="evidence" value="ECO:0007669"/>
    <property type="project" value="TreeGrafter"/>
</dbReference>
<protein>
    <recommendedName>
        <fullName evidence="7">BHLH domain-containing protein</fullName>
    </recommendedName>
</protein>
<dbReference type="PANTHER" id="PTHR10328">
    <property type="entry name" value="PROTEIN MAX MYC-ASSOCIATED FACTOR X"/>
    <property type="match status" value="1"/>
</dbReference>
<evidence type="ECO:0000259" key="7">
    <source>
        <dbReference type="PROSITE" id="PS50888"/>
    </source>
</evidence>
<dbReference type="GO" id="GO:0045944">
    <property type="term" value="P:positive regulation of transcription by RNA polymerase II"/>
    <property type="evidence" value="ECO:0007669"/>
    <property type="project" value="TreeGrafter"/>
</dbReference>
<feature type="region of interest" description="Disordered" evidence="6">
    <location>
        <begin position="178"/>
        <end position="199"/>
    </location>
</feature>
<feature type="compositionally biased region" description="Low complexity" evidence="6">
    <location>
        <begin position="260"/>
        <end position="275"/>
    </location>
</feature>
<keyword evidence="5" id="KW-0539">Nucleus</keyword>
<evidence type="ECO:0000313" key="8">
    <source>
        <dbReference type="EMBL" id="EPB92308.1"/>
    </source>
</evidence>
<organism evidence="8 9">
    <name type="scientific">Mucor circinelloides f. circinelloides (strain 1006PhL)</name>
    <name type="common">Mucormycosis agent</name>
    <name type="synonym">Calyptromyces circinelloides</name>
    <dbReference type="NCBI Taxonomy" id="1220926"/>
    <lineage>
        <taxon>Eukaryota</taxon>
        <taxon>Fungi</taxon>
        <taxon>Fungi incertae sedis</taxon>
        <taxon>Mucoromycota</taxon>
        <taxon>Mucoromycotina</taxon>
        <taxon>Mucoromycetes</taxon>
        <taxon>Mucorales</taxon>
        <taxon>Mucorineae</taxon>
        <taxon>Mucoraceae</taxon>
        <taxon>Mucor</taxon>
    </lineage>
</organism>
<accession>S2KA54</accession>
<dbReference type="eggNOG" id="ENOG502S6T7">
    <property type="taxonomic scope" value="Eukaryota"/>
</dbReference>
<dbReference type="InterPro" id="IPR011598">
    <property type="entry name" value="bHLH_dom"/>
</dbReference>
<sequence length="414" mass="47554">MSQDNLFNPSNFQSSGSMYHPDMTMQFAPSVPHRPSAASAIPSSQRNPMFFHNPSISNQEVLIQHQQFMHAYPSSPYERPDSIAGSSTGGNGKQHQTKAERRAEHNAIERARRESLNVKFQQLAFTLPNLQNDTRPSKSTIIDRTLDFVKNAIQKEERYLRRISELEKFNSYLLSESDKRMQHKKSKKTHSSPSPVMSAYGPIAEKEASSIHSDEKIHGFEQNDNQEDDQDEDEDDEDLEEAQPFQESMPMFKMNSSLIQKQQQQQQQQQQSQAQFSRVTTTPPNSAATININTNINSTPINTINRNNNSNHIPVSQPSVPMMPNTTNWPNCNNTNVIHAQPMVKEEQIPYFQLQQQALMIQKFQDHTITPQHHATTEQEDFHFNADANMFTMMNNSFIDTNAPPQHHHFMHRR</sequence>
<gene>
    <name evidence="8" type="ORF">HMPREF1544_00877</name>
</gene>
<keyword evidence="1" id="KW-0805">Transcription regulation</keyword>
<keyword evidence="9" id="KW-1185">Reference proteome</keyword>
<feature type="region of interest" description="Disordered" evidence="6">
    <location>
        <begin position="1"/>
        <end position="42"/>
    </location>
</feature>
<reference evidence="9" key="1">
    <citation type="submission" date="2013-05" db="EMBL/GenBank/DDBJ databases">
        <title>The Genome sequence of Mucor circinelloides f. circinelloides 1006PhL.</title>
        <authorList>
            <consortium name="The Broad Institute Genomics Platform"/>
            <person name="Cuomo C."/>
            <person name="Earl A."/>
            <person name="Findley K."/>
            <person name="Lee S.C."/>
            <person name="Walker B."/>
            <person name="Young S."/>
            <person name="Zeng Q."/>
            <person name="Gargeya S."/>
            <person name="Fitzgerald M."/>
            <person name="Haas B."/>
            <person name="Abouelleil A."/>
            <person name="Allen A.W."/>
            <person name="Alvarado L."/>
            <person name="Arachchi H.M."/>
            <person name="Berlin A.M."/>
            <person name="Chapman S.B."/>
            <person name="Gainer-Dewar J."/>
            <person name="Goldberg J."/>
            <person name="Griggs A."/>
            <person name="Gujja S."/>
            <person name="Hansen M."/>
            <person name="Howarth C."/>
            <person name="Imamovic A."/>
            <person name="Ireland A."/>
            <person name="Larimer J."/>
            <person name="McCowan C."/>
            <person name="Murphy C."/>
            <person name="Pearson M."/>
            <person name="Poon T.W."/>
            <person name="Priest M."/>
            <person name="Roberts A."/>
            <person name="Saif S."/>
            <person name="Shea T."/>
            <person name="Sisk P."/>
            <person name="Sykes S."/>
            <person name="Wortman J."/>
            <person name="Nusbaum C."/>
            <person name="Birren B."/>
        </authorList>
    </citation>
    <scope>NUCLEOTIDE SEQUENCE [LARGE SCALE GENOMIC DNA]</scope>
    <source>
        <strain evidence="9">1006PhL</strain>
    </source>
</reference>
<dbReference type="Pfam" id="PF00010">
    <property type="entry name" value="HLH"/>
    <property type="match status" value="1"/>
</dbReference>
<dbReference type="PROSITE" id="PS50888">
    <property type="entry name" value="BHLH"/>
    <property type="match status" value="1"/>
</dbReference>
<keyword evidence="2" id="KW-0238">DNA-binding</keyword>
<dbReference type="AlphaFoldDB" id="S2KA54"/>
<keyword evidence="3" id="KW-0010">Activator</keyword>
<dbReference type="PANTHER" id="PTHR10328:SF3">
    <property type="entry name" value="PROTEIN MAX"/>
    <property type="match status" value="1"/>
</dbReference>
<dbReference type="GO" id="GO:0046983">
    <property type="term" value="F:protein dimerization activity"/>
    <property type="evidence" value="ECO:0007669"/>
    <property type="project" value="InterPro"/>
</dbReference>
<evidence type="ECO:0000313" key="9">
    <source>
        <dbReference type="Proteomes" id="UP000014254"/>
    </source>
</evidence>
<feature type="compositionally biased region" description="Basic residues" evidence="6">
    <location>
        <begin position="181"/>
        <end position="190"/>
    </location>
</feature>
<feature type="region of interest" description="Disordered" evidence="6">
    <location>
        <begin position="256"/>
        <end position="288"/>
    </location>
</feature>
<dbReference type="VEuPathDB" id="FungiDB:HMPREF1544_00877"/>
<dbReference type="SMART" id="SM00353">
    <property type="entry name" value="HLH"/>
    <property type="match status" value="1"/>
</dbReference>
<evidence type="ECO:0000256" key="2">
    <source>
        <dbReference type="ARBA" id="ARBA00023125"/>
    </source>
</evidence>
<name>S2KA54_MUCC1</name>
<evidence type="ECO:0000256" key="6">
    <source>
        <dbReference type="SAM" id="MobiDB-lite"/>
    </source>
</evidence>
<evidence type="ECO:0000256" key="3">
    <source>
        <dbReference type="ARBA" id="ARBA00023159"/>
    </source>
</evidence>
<feature type="region of interest" description="Disordered" evidence="6">
    <location>
        <begin position="72"/>
        <end position="104"/>
    </location>
</feature>
<dbReference type="GO" id="GO:0003677">
    <property type="term" value="F:DNA binding"/>
    <property type="evidence" value="ECO:0007669"/>
    <property type="project" value="UniProtKB-KW"/>
</dbReference>
<proteinExistence type="predicted"/>
<dbReference type="InterPro" id="IPR036638">
    <property type="entry name" value="HLH_DNA-bd_sf"/>
</dbReference>